<dbReference type="AlphaFoldDB" id="A0A6A6ZR89"/>
<protein>
    <submittedName>
        <fullName evidence="1">Uncharacterized protein</fullName>
    </submittedName>
</protein>
<reference evidence="1" key="1">
    <citation type="journal article" date="2020" name="Stud. Mycol.">
        <title>101 Dothideomycetes genomes: a test case for predicting lifestyles and emergence of pathogens.</title>
        <authorList>
            <person name="Haridas S."/>
            <person name="Albert R."/>
            <person name="Binder M."/>
            <person name="Bloem J."/>
            <person name="Labutti K."/>
            <person name="Salamov A."/>
            <person name="Andreopoulos B."/>
            <person name="Baker S."/>
            <person name="Barry K."/>
            <person name="Bills G."/>
            <person name="Bluhm B."/>
            <person name="Cannon C."/>
            <person name="Castanera R."/>
            <person name="Culley D."/>
            <person name="Daum C."/>
            <person name="Ezra D."/>
            <person name="Gonzalez J."/>
            <person name="Henrissat B."/>
            <person name="Kuo A."/>
            <person name="Liang C."/>
            <person name="Lipzen A."/>
            <person name="Lutzoni F."/>
            <person name="Magnuson J."/>
            <person name="Mondo S."/>
            <person name="Nolan M."/>
            <person name="Ohm R."/>
            <person name="Pangilinan J."/>
            <person name="Park H.-J."/>
            <person name="Ramirez L."/>
            <person name="Alfaro M."/>
            <person name="Sun H."/>
            <person name="Tritt A."/>
            <person name="Yoshinaga Y."/>
            <person name="Zwiers L.-H."/>
            <person name="Turgeon B."/>
            <person name="Goodwin S."/>
            <person name="Spatafora J."/>
            <person name="Crous P."/>
            <person name="Grigoriev I."/>
        </authorList>
    </citation>
    <scope>NUCLEOTIDE SEQUENCE</scope>
    <source>
        <strain evidence="1">CBS 113818</strain>
    </source>
</reference>
<gene>
    <name evidence="1" type="ORF">CC86DRAFT_66335</name>
</gene>
<accession>A0A6A6ZR89</accession>
<evidence type="ECO:0000313" key="2">
    <source>
        <dbReference type="Proteomes" id="UP000799424"/>
    </source>
</evidence>
<organism evidence="1 2">
    <name type="scientific">Ophiobolus disseminans</name>
    <dbReference type="NCBI Taxonomy" id="1469910"/>
    <lineage>
        <taxon>Eukaryota</taxon>
        <taxon>Fungi</taxon>
        <taxon>Dikarya</taxon>
        <taxon>Ascomycota</taxon>
        <taxon>Pezizomycotina</taxon>
        <taxon>Dothideomycetes</taxon>
        <taxon>Pleosporomycetidae</taxon>
        <taxon>Pleosporales</taxon>
        <taxon>Pleosporineae</taxon>
        <taxon>Phaeosphaeriaceae</taxon>
        <taxon>Ophiobolus</taxon>
    </lineage>
</organism>
<evidence type="ECO:0000313" key="1">
    <source>
        <dbReference type="EMBL" id="KAF2823348.1"/>
    </source>
</evidence>
<sequence>MVRRIDSNGLSLNLVKLNGKLELRFTFDNTFTAQYTFHGTDIDDTVEMEYAREAAAGQPVVSLGLEMFLENVDGYLEVRFDGAIGSTLSFPYDDRDFDDLPTFHENLQPGPLASSSNPSASAAPIIPFLTMQEVQQMRATTRDAKIQTTNQETRNAKTQTIAPLMLNASIQTKTVRIASTTDQTIATTGISKRKAKLFPTIVDLTEQDELTPVAKMSPPEHPTQPEVAHTFTNAVSTIFQTFNETRDPYRQKRQAEPAADYRAYKHIFIEGYRNGDGKEEEGRLHVGLAHHVLLWESYDDYEGGAKLTLDRLDVPGCEVSHKCLKTVHYFGDHTLQLYQRKARNVIFSMDYKGKETKIYGNNMGNGDERFHFEGEDRVQVVVDAIEDCLRYRAKYVAPKTE</sequence>
<keyword evidence="2" id="KW-1185">Reference proteome</keyword>
<proteinExistence type="predicted"/>
<dbReference type="Proteomes" id="UP000799424">
    <property type="component" value="Unassembled WGS sequence"/>
</dbReference>
<name>A0A6A6ZR89_9PLEO</name>
<dbReference type="OrthoDB" id="3747522at2759"/>
<dbReference type="EMBL" id="MU006232">
    <property type="protein sequence ID" value="KAF2823348.1"/>
    <property type="molecule type" value="Genomic_DNA"/>
</dbReference>